<dbReference type="InterPro" id="IPR008991">
    <property type="entry name" value="Translation_prot_SH3-like_sf"/>
</dbReference>
<dbReference type="PRINTS" id="PR00338">
    <property type="entry name" value="NUSGTNSCPFCT"/>
</dbReference>
<dbReference type="AlphaFoldDB" id="A0A931B3K2"/>
<keyword evidence="6" id="KW-1185">Reference proteome</keyword>
<dbReference type="Gene3D" id="2.30.30.30">
    <property type="match status" value="1"/>
</dbReference>
<sequence length="62" mass="6766">MSDLWNLKAGDKVRVTRGPFAGDAGTVHSVDRERGRVRVLVLVFGDTTTVDLPRSDVERLAG</sequence>
<evidence type="ECO:0000259" key="4">
    <source>
        <dbReference type="SMART" id="SM00739"/>
    </source>
</evidence>
<organism evidence="5 6">
    <name type="scientific">Streptacidiphilus fuscans</name>
    <dbReference type="NCBI Taxonomy" id="2789292"/>
    <lineage>
        <taxon>Bacteria</taxon>
        <taxon>Bacillati</taxon>
        <taxon>Actinomycetota</taxon>
        <taxon>Actinomycetes</taxon>
        <taxon>Kitasatosporales</taxon>
        <taxon>Streptomycetaceae</taxon>
        <taxon>Streptacidiphilus</taxon>
    </lineage>
</organism>
<dbReference type="InterPro" id="IPR014722">
    <property type="entry name" value="Rib_uL2_dom2"/>
</dbReference>
<proteinExistence type="predicted"/>
<dbReference type="InterPro" id="IPR001062">
    <property type="entry name" value="Transcrpt_antiterm_NusG"/>
</dbReference>
<comment type="caution">
    <text evidence="5">The sequence shown here is derived from an EMBL/GenBank/DDBJ whole genome shotgun (WGS) entry which is preliminary data.</text>
</comment>
<evidence type="ECO:0000313" key="6">
    <source>
        <dbReference type="Proteomes" id="UP000657385"/>
    </source>
</evidence>
<feature type="domain" description="KOW" evidence="4">
    <location>
        <begin position="6"/>
        <end position="33"/>
    </location>
</feature>
<dbReference type="EMBL" id="JADPRT010000003">
    <property type="protein sequence ID" value="MBF9068007.1"/>
    <property type="molecule type" value="Genomic_DNA"/>
</dbReference>
<reference evidence="5" key="1">
    <citation type="submission" date="2020-11" db="EMBL/GenBank/DDBJ databases">
        <title>Isolation and identification of active actinomycetes.</title>
        <authorList>
            <person name="Yu B."/>
        </authorList>
    </citation>
    <scope>NUCLEOTIDE SEQUENCE</scope>
    <source>
        <strain evidence="5">NEAU-YB345</strain>
    </source>
</reference>
<gene>
    <name evidence="5" type="ORF">I2501_08145</name>
</gene>
<dbReference type="GO" id="GO:0031564">
    <property type="term" value="P:transcription antitermination"/>
    <property type="evidence" value="ECO:0007669"/>
    <property type="project" value="UniProtKB-KW"/>
</dbReference>
<dbReference type="PANTHER" id="PTHR30265">
    <property type="entry name" value="RHO-INTERACTING TRANSCRIPTION TERMINATION FACTOR NUSG"/>
    <property type="match status" value="1"/>
</dbReference>
<dbReference type="SUPFAM" id="SSF50104">
    <property type="entry name" value="Translation proteins SH3-like domain"/>
    <property type="match status" value="1"/>
</dbReference>
<protein>
    <submittedName>
        <fullName evidence="5">KOW motif-containing protein</fullName>
    </submittedName>
</protein>
<keyword evidence="1" id="KW-0889">Transcription antitermination</keyword>
<dbReference type="PANTHER" id="PTHR30265:SF4">
    <property type="entry name" value="KOW MOTIF FAMILY PROTEIN, EXPRESSED"/>
    <property type="match status" value="1"/>
</dbReference>
<keyword evidence="3" id="KW-0804">Transcription</keyword>
<dbReference type="Pfam" id="PF00467">
    <property type="entry name" value="KOW"/>
    <property type="match status" value="1"/>
</dbReference>
<evidence type="ECO:0000313" key="5">
    <source>
        <dbReference type="EMBL" id="MBF9068007.1"/>
    </source>
</evidence>
<dbReference type="GO" id="GO:0032784">
    <property type="term" value="P:regulation of DNA-templated transcription elongation"/>
    <property type="evidence" value="ECO:0007669"/>
    <property type="project" value="InterPro"/>
</dbReference>
<name>A0A931B3K2_9ACTN</name>
<dbReference type="SMART" id="SM00739">
    <property type="entry name" value="KOW"/>
    <property type="match status" value="1"/>
</dbReference>
<dbReference type="CDD" id="cd06091">
    <property type="entry name" value="KOW_NusG"/>
    <property type="match status" value="1"/>
</dbReference>
<dbReference type="Proteomes" id="UP000657385">
    <property type="component" value="Unassembled WGS sequence"/>
</dbReference>
<evidence type="ECO:0000256" key="3">
    <source>
        <dbReference type="ARBA" id="ARBA00023163"/>
    </source>
</evidence>
<dbReference type="InterPro" id="IPR043425">
    <property type="entry name" value="NusG-like"/>
</dbReference>
<dbReference type="RefSeq" id="WP_196193187.1">
    <property type="nucleotide sequence ID" value="NZ_JADPRT010000003.1"/>
</dbReference>
<evidence type="ECO:0000256" key="2">
    <source>
        <dbReference type="ARBA" id="ARBA00023015"/>
    </source>
</evidence>
<keyword evidence="2" id="KW-0805">Transcription regulation</keyword>
<dbReference type="InterPro" id="IPR005824">
    <property type="entry name" value="KOW"/>
</dbReference>
<accession>A0A931B3K2</accession>
<evidence type="ECO:0000256" key="1">
    <source>
        <dbReference type="ARBA" id="ARBA00022814"/>
    </source>
</evidence>